<accession>A0ABS8SE16</accession>
<feature type="compositionally biased region" description="Basic and acidic residues" evidence="1">
    <location>
        <begin position="21"/>
        <end position="55"/>
    </location>
</feature>
<protein>
    <submittedName>
        <fullName evidence="2">Uncharacterized protein</fullName>
    </submittedName>
</protein>
<proteinExistence type="predicted"/>
<gene>
    <name evidence="2" type="ORF">HAX54_034325</name>
</gene>
<name>A0ABS8SE16_DATST</name>
<comment type="caution">
    <text evidence="2">The sequence shown here is derived from an EMBL/GenBank/DDBJ whole genome shotgun (WGS) entry which is preliminary data.</text>
</comment>
<feature type="compositionally biased region" description="Basic residues" evidence="1">
    <location>
        <begin position="97"/>
        <end position="118"/>
    </location>
</feature>
<feature type="region of interest" description="Disordered" evidence="1">
    <location>
        <begin position="1"/>
        <end position="118"/>
    </location>
</feature>
<reference evidence="2 3" key="1">
    <citation type="journal article" date="2021" name="BMC Genomics">
        <title>Datura genome reveals duplications of psychoactive alkaloid biosynthetic genes and high mutation rate following tissue culture.</title>
        <authorList>
            <person name="Rajewski A."/>
            <person name="Carter-House D."/>
            <person name="Stajich J."/>
            <person name="Litt A."/>
        </authorList>
    </citation>
    <scope>NUCLEOTIDE SEQUENCE [LARGE SCALE GENOMIC DNA]</scope>
    <source>
        <strain evidence="2">AR-01</strain>
    </source>
</reference>
<feature type="compositionally biased region" description="Basic residues" evidence="1">
    <location>
        <begin position="71"/>
        <end position="80"/>
    </location>
</feature>
<dbReference type="EMBL" id="JACEIK010000443">
    <property type="protein sequence ID" value="MCD7457137.1"/>
    <property type="molecule type" value="Genomic_DNA"/>
</dbReference>
<feature type="compositionally biased region" description="Basic and acidic residues" evidence="1">
    <location>
        <begin position="1"/>
        <end position="12"/>
    </location>
</feature>
<sequence length="118" mass="13860">MADQYEHNKPSVEETGAAVETTDRGLFDFIGKKEEEKPTHAHEDRRFLSLRESSKVMRSGGGSNREDGQKIKKKQKKKGLNGKDQGENIWRVQGRSGKQRTRQFRLRNMRKQRRKRDF</sequence>
<dbReference type="Proteomes" id="UP000823775">
    <property type="component" value="Unassembled WGS sequence"/>
</dbReference>
<keyword evidence="3" id="KW-1185">Reference proteome</keyword>
<evidence type="ECO:0000256" key="1">
    <source>
        <dbReference type="SAM" id="MobiDB-lite"/>
    </source>
</evidence>
<evidence type="ECO:0000313" key="2">
    <source>
        <dbReference type="EMBL" id="MCD7457137.1"/>
    </source>
</evidence>
<organism evidence="2 3">
    <name type="scientific">Datura stramonium</name>
    <name type="common">Jimsonweed</name>
    <name type="synonym">Common thornapple</name>
    <dbReference type="NCBI Taxonomy" id="4076"/>
    <lineage>
        <taxon>Eukaryota</taxon>
        <taxon>Viridiplantae</taxon>
        <taxon>Streptophyta</taxon>
        <taxon>Embryophyta</taxon>
        <taxon>Tracheophyta</taxon>
        <taxon>Spermatophyta</taxon>
        <taxon>Magnoliopsida</taxon>
        <taxon>eudicotyledons</taxon>
        <taxon>Gunneridae</taxon>
        <taxon>Pentapetalae</taxon>
        <taxon>asterids</taxon>
        <taxon>lamiids</taxon>
        <taxon>Solanales</taxon>
        <taxon>Solanaceae</taxon>
        <taxon>Solanoideae</taxon>
        <taxon>Datureae</taxon>
        <taxon>Datura</taxon>
    </lineage>
</organism>
<evidence type="ECO:0000313" key="3">
    <source>
        <dbReference type="Proteomes" id="UP000823775"/>
    </source>
</evidence>